<dbReference type="KEGG" id="gai:IMCC3135_33575"/>
<protein>
    <submittedName>
        <fullName evidence="1">Uncharacterized protein</fullName>
    </submittedName>
</protein>
<dbReference type="EMBL" id="CP018632">
    <property type="protein sequence ID" value="ASJ76756.1"/>
    <property type="molecule type" value="Genomic_DNA"/>
</dbReference>
<evidence type="ECO:0000313" key="1">
    <source>
        <dbReference type="EMBL" id="ASJ76756.1"/>
    </source>
</evidence>
<dbReference type="OrthoDB" id="7065514at2"/>
<gene>
    <name evidence="1" type="ORF">IMCC3135_33575</name>
</gene>
<dbReference type="AlphaFoldDB" id="A0A2Z2NZ81"/>
<evidence type="ECO:0000313" key="2">
    <source>
        <dbReference type="Proteomes" id="UP000250079"/>
    </source>
</evidence>
<name>A0A2Z2NZ81_9GAMM</name>
<organism evidence="1 2">
    <name type="scientific">Granulosicoccus antarcticus IMCC3135</name>
    <dbReference type="NCBI Taxonomy" id="1192854"/>
    <lineage>
        <taxon>Bacteria</taxon>
        <taxon>Pseudomonadati</taxon>
        <taxon>Pseudomonadota</taxon>
        <taxon>Gammaproteobacteria</taxon>
        <taxon>Chromatiales</taxon>
        <taxon>Granulosicoccaceae</taxon>
        <taxon>Granulosicoccus</taxon>
    </lineage>
</organism>
<reference evidence="1 2" key="1">
    <citation type="submission" date="2016-12" db="EMBL/GenBank/DDBJ databases">
        <authorList>
            <person name="Song W.-J."/>
            <person name="Kurnit D.M."/>
        </authorList>
    </citation>
    <scope>NUCLEOTIDE SEQUENCE [LARGE SCALE GENOMIC DNA]</scope>
    <source>
        <strain evidence="1 2">IMCC3135</strain>
    </source>
</reference>
<sequence>MTIKQLLSLSTDQLQEEYVLTLGGAVYYFSLAEWMAANCCEIMQNGYVRDVCTKSKKITAWNIAEKLVSLSGKLSKSDEQHCLVTAAAEFQILVSDARNPLLHAYPAAVDDIAVLHNPKDQQTFSLSALEDIATRSFNCENVLNHAYYNYLIPKFSNGG</sequence>
<proteinExistence type="predicted"/>
<dbReference type="Proteomes" id="UP000250079">
    <property type="component" value="Chromosome"/>
</dbReference>
<keyword evidence="2" id="KW-1185">Reference proteome</keyword>
<dbReference type="RefSeq" id="WP_157736510.1">
    <property type="nucleotide sequence ID" value="NZ_CP018632.1"/>
</dbReference>
<accession>A0A2Z2NZ81</accession>